<protein>
    <submittedName>
        <fullName evidence="1">Uncharacterized protein</fullName>
    </submittedName>
</protein>
<organism evidence="1 2">
    <name type="scientific">Sphaerodactylus townsendi</name>
    <dbReference type="NCBI Taxonomy" id="933632"/>
    <lineage>
        <taxon>Eukaryota</taxon>
        <taxon>Metazoa</taxon>
        <taxon>Chordata</taxon>
        <taxon>Craniata</taxon>
        <taxon>Vertebrata</taxon>
        <taxon>Euteleostomi</taxon>
        <taxon>Lepidosauria</taxon>
        <taxon>Squamata</taxon>
        <taxon>Bifurcata</taxon>
        <taxon>Gekkota</taxon>
        <taxon>Sphaerodactylidae</taxon>
        <taxon>Sphaerodactylus</taxon>
    </lineage>
</organism>
<evidence type="ECO:0000313" key="2">
    <source>
        <dbReference type="Proteomes" id="UP000827872"/>
    </source>
</evidence>
<name>A0ACB8FI63_9SAUR</name>
<dbReference type="EMBL" id="CM037617">
    <property type="protein sequence ID" value="KAH8004984.1"/>
    <property type="molecule type" value="Genomic_DNA"/>
</dbReference>
<dbReference type="Proteomes" id="UP000827872">
    <property type="component" value="Linkage Group LG04"/>
</dbReference>
<sequence>MSLKLCSFSRPIHDAVENDHLEIVRLLLSYGADPTLATYSGRTIVKMTHSELMETFLTDYLTDLQGRDVDDPGMYWEFFGSSVCEPKIESGFDILSNPPGPSDEDEDGFSDIFEFEFSDVPLLPCYNIQVSLSQGQRNWLLLSDVAKRLKMSPRIFRCTFPSMEVVSIMEAEFVKQVSLSQLFACKKDLEAFNPESKELLDLVEFTSEMQTLLGVSLEWLHPDEDSDSHW</sequence>
<comment type="caution">
    <text evidence="1">The sequence shown here is derived from an EMBL/GenBank/DDBJ whole genome shotgun (WGS) entry which is preliminary data.</text>
</comment>
<accession>A0ACB8FI63</accession>
<gene>
    <name evidence="1" type="ORF">K3G42_021821</name>
</gene>
<reference evidence="1" key="1">
    <citation type="submission" date="2021-08" db="EMBL/GenBank/DDBJ databases">
        <title>The first chromosome-level gecko genome reveals the dynamic sex chromosomes of Neotropical dwarf geckos (Sphaerodactylidae: Sphaerodactylus).</title>
        <authorList>
            <person name="Pinto B.J."/>
            <person name="Keating S.E."/>
            <person name="Gamble T."/>
        </authorList>
    </citation>
    <scope>NUCLEOTIDE SEQUENCE</scope>
    <source>
        <strain evidence="1">TG3544</strain>
    </source>
</reference>
<keyword evidence="2" id="KW-1185">Reference proteome</keyword>
<proteinExistence type="predicted"/>
<evidence type="ECO:0000313" key="1">
    <source>
        <dbReference type="EMBL" id="KAH8004984.1"/>
    </source>
</evidence>